<keyword evidence="4 6" id="KW-1133">Transmembrane helix</keyword>
<feature type="transmembrane region" description="Helical" evidence="6">
    <location>
        <begin position="188"/>
        <end position="207"/>
    </location>
</feature>
<evidence type="ECO:0000313" key="7">
    <source>
        <dbReference type="EMBL" id="MST83540.1"/>
    </source>
</evidence>
<dbReference type="EMBL" id="VUNG01000003">
    <property type="protein sequence ID" value="MST83540.1"/>
    <property type="molecule type" value="Genomic_DNA"/>
</dbReference>
<feature type="transmembrane region" description="Helical" evidence="6">
    <location>
        <begin position="94"/>
        <end position="117"/>
    </location>
</feature>
<feature type="transmembrane region" description="Helical" evidence="6">
    <location>
        <begin position="456"/>
        <end position="477"/>
    </location>
</feature>
<gene>
    <name evidence="7" type="ORF">FYJ73_02375</name>
</gene>
<feature type="transmembrane region" description="Helical" evidence="6">
    <location>
        <begin position="401"/>
        <end position="420"/>
    </location>
</feature>
<feature type="transmembrane region" description="Helical" evidence="6">
    <location>
        <begin position="163"/>
        <end position="182"/>
    </location>
</feature>
<feature type="transmembrane region" description="Helical" evidence="6">
    <location>
        <begin position="129"/>
        <end position="151"/>
    </location>
</feature>
<organism evidence="7 8">
    <name type="scientific">Hallella mizrahii</name>
    <dbReference type="NCBI Taxonomy" id="2606637"/>
    <lineage>
        <taxon>Bacteria</taxon>
        <taxon>Pseudomonadati</taxon>
        <taxon>Bacteroidota</taxon>
        <taxon>Bacteroidia</taxon>
        <taxon>Bacteroidales</taxon>
        <taxon>Prevotellaceae</taxon>
        <taxon>Hallella</taxon>
    </lineage>
</organism>
<comment type="caution">
    <text evidence="7">The sequence shown here is derived from an EMBL/GenBank/DDBJ whole genome shotgun (WGS) entry which is preliminary data.</text>
</comment>
<sequence>MSKKERFDSYSHILKYIGLFGGVQALSIGVALVRNKLVALLLGPGGMGLVSLFNSTVSLVADLSSFGIGLSAVQSISRAYDQGDTERISRSVNVVRYWSAVLALIGTALCIVLSPFLSWFTFSWNGHTLHFICLSPIVGLTIITACETAIIKAVRELRHLAWVTFYNILGALVVSVPIYYFWGMKGIVPSLVLMAFIQFLLTIRVSYHLYPLRLHFSKALFHDGLGMIRLGTAFVVAGLFTSGTDFFIRSYLNNVAGLDIVGLYNAGIMMTLTYVGMVFSAMDTDYFPRLSGIKDLGVTFNTTVNRQIEMIFLMVSPLLVAFIIFLPIILPLLYSGKFMPVLGMAQVVVLAMYFRAVEVPIEYITLARGDSLSYLLIQAVYAVLFVGLVIVGYSYFGLVGAGIGVTLTTFVYLAFILPFSKSRYGFHLSPSVIGYVAAQLPIGLLAYTVTFVDRPIVYWPSGIALCAVSTLISLHFVRKKTHLWEKVAGKFKVMIKLW</sequence>
<dbReference type="GO" id="GO:0005886">
    <property type="term" value="C:plasma membrane"/>
    <property type="evidence" value="ECO:0007669"/>
    <property type="project" value="UniProtKB-SubCell"/>
</dbReference>
<dbReference type="PANTHER" id="PTHR30250">
    <property type="entry name" value="PST FAMILY PREDICTED COLANIC ACID TRANSPORTER"/>
    <property type="match status" value="1"/>
</dbReference>
<dbReference type="RefSeq" id="WP_154533117.1">
    <property type="nucleotide sequence ID" value="NZ_VUNG01000003.1"/>
</dbReference>
<keyword evidence="2" id="KW-1003">Cell membrane</keyword>
<evidence type="ECO:0000256" key="2">
    <source>
        <dbReference type="ARBA" id="ARBA00022475"/>
    </source>
</evidence>
<accession>A0A7K0KDN1</accession>
<dbReference type="PANTHER" id="PTHR30250:SF11">
    <property type="entry name" value="O-ANTIGEN TRANSPORTER-RELATED"/>
    <property type="match status" value="1"/>
</dbReference>
<keyword evidence="8" id="KW-1185">Reference proteome</keyword>
<evidence type="ECO:0000313" key="8">
    <source>
        <dbReference type="Proteomes" id="UP000438914"/>
    </source>
</evidence>
<feature type="transmembrane region" description="Helical" evidence="6">
    <location>
        <begin position="432"/>
        <end position="450"/>
    </location>
</feature>
<dbReference type="InterPro" id="IPR050833">
    <property type="entry name" value="Poly_Biosynth_Transport"/>
</dbReference>
<keyword evidence="3 6" id="KW-0812">Transmembrane</keyword>
<dbReference type="AlphaFoldDB" id="A0A7K0KDN1"/>
<feature type="transmembrane region" description="Helical" evidence="6">
    <location>
        <begin position="219"/>
        <end position="240"/>
    </location>
</feature>
<feature type="transmembrane region" description="Helical" evidence="6">
    <location>
        <begin position="375"/>
        <end position="395"/>
    </location>
</feature>
<evidence type="ECO:0000256" key="3">
    <source>
        <dbReference type="ARBA" id="ARBA00022692"/>
    </source>
</evidence>
<feature type="transmembrane region" description="Helical" evidence="6">
    <location>
        <begin position="260"/>
        <end position="281"/>
    </location>
</feature>
<keyword evidence="5 6" id="KW-0472">Membrane</keyword>
<evidence type="ECO:0000256" key="1">
    <source>
        <dbReference type="ARBA" id="ARBA00004651"/>
    </source>
</evidence>
<evidence type="ECO:0000256" key="4">
    <source>
        <dbReference type="ARBA" id="ARBA00022989"/>
    </source>
</evidence>
<evidence type="ECO:0000256" key="6">
    <source>
        <dbReference type="SAM" id="Phobius"/>
    </source>
</evidence>
<protein>
    <submittedName>
        <fullName evidence="7">Oligosaccharide flippase family protein</fullName>
    </submittedName>
</protein>
<comment type="subcellular location">
    <subcellularLocation>
        <location evidence="1">Cell membrane</location>
        <topology evidence="1">Multi-pass membrane protein</topology>
    </subcellularLocation>
</comment>
<reference evidence="7 8" key="1">
    <citation type="submission" date="2019-08" db="EMBL/GenBank/DDBJ databases">
        <title>In-depth cultivation of the pig gut microbiome towards novel bacterial diversity and tailored functional studies.</title>
        <authorList>
            <person name="Wylensek D."/>
            <person name="Hitch T.C.A."/>
            <person name="Clavel T."/>
        </authorList>
    </citation>
    <scope>NUCLEOTIDE SEQUENCE [LARGE SCALE GENOMIC DNA]</scope>
    <source>
        <strain evidence="7 8">LKV-178-WT-2A</strain>
    </source>
</reference>
<evidence type="ECO:0000256" key="5">
    <source>
        <dbReference type="ARBA" id="ARBA00023136"/>
    </source>
</evidence>
<proteinExistence type="predicted"/>
<feature type="transmembrane region" description="Helical" evidence="6">
    <location>
        <begin position="311"/>
        <end position="332"/>
    </location>
</feature>
<dbReference type="InterPro" id="IPR002797">
    <property type="entry name" value="Polysacc_synth"/>
</dbReference>
<dbReference type="Proteomes" id="UP000438914">
    <property type="component" value="Unassembled WGS sequence"/>
</dbReference>
<dbReference type="Pfam" id="PF01943">
    <property type="entry name" value="Polysacc_synt"/>
    <property type="match status" value="1"/>
</dbReference>
<feature type="transmembrane region" description="Helical" evidence="6">
    <location>
        <begin position="12"/>
        <end position="32"/>
    </location>
</feature>
<name>A0A7K0KDN1_9BACT</name>